<evidence type="ECO:0000313" key="2">
    <source>
        <dbReference type="Proteomes" id="UP000308600"/>
    </source>
</evidence>
<proteinExistence type="predicted"/>
<reference evidence="1 2" key="1">
    <citation type="journal article" date="2019" name="Nat. Ecol. Evol.">
        <title>Megaphylogeny resolves global patterns of mushroom evolution.</title>
        <authorList>
            <person name="Varga T."/>
            <person name="Krizsan K."/>
            <person name="Foldi C."/>
            <person name="Dima B."/>
            <person name="Sanchez-Garcia M."/>
            <person name="Sanchez-Ramirez S."/>
            <person name="Szollosi G.J."/>
            <person name="Szarkandi J.G."/>
            <person name="Papp V."/>
            <person name="Albert L."/>
            <person name="Andreopoulos W."/>
            <person name="Angelini C."/>
            <person name="Antonin V."/>
            <person name="Barry K.W."/>
            <person name="Bougher N.L."/>
            <person name="Buchanan P."/>
            <person name="Buyck B."/>
            <person name="Bense V."/>
            <person name="Catcheside P."/>
            <person name="Chovatia M."/>
            <person name="Cooper J."/>
            <person name="Damon W."/>
            <person name="Desjardin D."/>
            <person name="Finy P."/>
            <person name="Geml J."/>
            <person name="Haridas S."/>
            <person name="Hughes K."/>
            <person name="Justo A."/>
            <person name="Karasinski D."/>
            <person name="Kautmanova I."/>
            <person name="Kiss B."/>
            <person name="Kocsube S."/>
            <person name="Kotiranta H."/>
            <person name="LaButti K.M."/>
            <person name="Lechner B.E."/>
            <person name="Liimatainen K."/>
            <person name="Lipzen A."/>
            <person name="Lukacs Z."/>
            <person name="Mihaltcheva S."/>
            <person name="Morgado L.N."/>
            <person name="Niskanen T."/>
            <person name="Noordeloos M.E."/>
            <person name="Ohm R.A."/>
            <person name="Ortiz-Santana B."/>
            <person name="Ovrebo C."/>
            <person name="Racz N."/>
            <person name="Riley R."/>
            <person name="Savchenko A."/>
            <person name="Shiryaev A."/>
            <person name="Soop K."/>
            <person name="Spirin V."/>
            <person name="Szebenyi C."/>
            <person name="Tomsovsky M."/>
            <person name="Tulloss R.E."/>
            <person name="Uehling J."/>
            <person name="Grigoriev I.V."/>
            <person name="Vagvolgyi C."/>
            <person name="Papp T."/>
            <person name="Martin F.M."/>
            <person name="Miettinen O."/>
            <person name="Hibbett D.S."/>
            <person name="Nagy L.G."/>
        </authorList>
    </citation>
    <scope>NUCLEOTIDE SEQUENCE [LARGE SCALE GENOMIC DNA]</scope>
    <source>
        <strain evidence="1 2">NL-1719</strain>
    </source>
</reference>
<name>A0ACD3AU21_9AGAR</name>
<organism evidence="1 2">
    <name type="scientific">Pluteus cervinus</name>
    <dbReference type="NCBI Taxonomy" id="181527"/>
    <lineage>
        <taxon>Eukaryota</taxon>
        <taxon>Fungi</taxon>
        <taxon>Dikarya</taxon>
        <taxon>Basidiomycota</taxon>
        <taxon>Agaricomycotina</taxon>
        <taxon>Agaricomycetes</taxon>
        <taxon>Agaricomycetidae</taxon>
        <taxon>Agaricales</taxon>
        <taxon>Pluteineae</taxon>
        <taxon>Pluteaceae</taxon>
        <taxon>Pluteus</taxon>
    </lineage>
</organism>
<evidence type="ECO:0000313" key="1">
    <source>
        <dbReference type="EMBL" id="TFK69310.1"/>
    </source>
</evidence>
<keyword evidence="2" id="KW-1185">Reference proteome</keyword>
<protein>
    <submittedName>
        <fullName evidence="1">Uncharacterized protein</fullName>
    </submittedName>
</protein>
<gene>
    <name evidence="1" type="ORF">BDN72DRAFT_619423</name>
</gene>
<accession>A0ACD3AU21</accession>
<sequence length="136" mass="15728">MRSDTCDNRSAICRPEIIYSEKKSRCFVASPTSWRVAFTGTVPRSRTVQKTNWAKVRIEPDEASLVNVLAFAWFLSLQSFLRLWSLLGERRVSRRMGDCVLNLSLTPFSHPRLDTPLSPCYGCYFEPLKWRFQSST</sequence>
<dbReference type="Proteomes" id="UP000308600">
    <property type="component" value="Unassembled WGS sequence"/>
</dbReference>
<dbReference type="EMBL" id="ML208333">
    <property type="protein sequence ID" value="TFK69310.1"/>
    <property type="molecule type" value="Genomic_DNA"/>
</dbReference>